<dbReference type="Gene3D" id="3.30.530.20">
    <property type="match status" value="1"/>
</dbReference>
<dbReference type="Proteomes" id="UP000515151">
    <property type="component" value="Chromosome 5"/>
</dbReference>
<dbReference type="OrthoDB" id="17317at2759"/>
<protein>
    <submittedName>
        <fullName evidence="3">Uncharacterized protein LOC116208286 isoform X1</fullName>
    </submittedName>
</protein>
<evidence type="ECO:0000313" key="2">
    <source>
        <dbReference type="Proteomes" id="UP000515151"/>
    </source>
</evidence>
<evidence type="ECO:0000256" key="1">
    <source>
        <dbReference type="SAM" id="MobiDB-lite"/>
    </source>
</evidence>
<feature type="compositionally biased region" description="Basic and acidic residues" evidence="1">
    <location>
        <begin position="475"/>
        <end position="484"/>
    </location>
</feature>
<dbReference type="SUPFAM" id="SSF55961">
    <property type="entry name" value="Bet v1-like"/>
    <property type="match status" value="1"/>
</dbReference>
<reference evidence="2" key="1">
    <citation type="journal article" date="2020" name="Plant Biotechnol. J.">
        <title>The pomegranate (Punica granatum L.) draft genome dissects genetic divergence between soft- and hard-seeded cultivars.</title>
        <authorList>
            <person name="Luo X."/>
            <person name="Li H."/>
            <person name="Wu Z."/>
            <person name="Yao W."/>
            <person name="Zhao P."/>
            <person name="Cao D."/>
            <person name="Yu H."/>
            <person name="Li K."/>
            <person name="Poudel K."/>
            <person name="Zhao D."/>
            <person name="Zhang F."/>
            <person name="Xia X."/>
            <person name="Chen L."/>
            <person name="Wang Q."/>
            <person name="Jing D."/>
            <person name="Cao S."/>
        </authorList>
    </citation>
    <scope>NUCLEOTIDE SEQUENCE [LARGE SCALE GENOMIC DNA]</scope>
    <source>
        <strain evidence="2">cv. Tunisia</strain>
    </source>
</reference>
<feature type="compositionally biased region" description="Basic and acidic residues" evidence="1">
    <location>
        <begin position="501"/>
        <end position="515"/>
    </location>
</feature>
<proteinExistence type="predicted"/>
<dbReference type="GeneID" id="116208286"/>
<reference evidence="3" key="2">
    <citation type="submission" date="2025-08" db="UniProtKB">
        <authorList>
            <consortium name="RefSeq"/>
        </authorList>
    </citation>
    <scope>IDENTIFICATION</scope>
    <source>
        <tissue evidence="3">Leaf</tissue>
    </source>
</reference>
<gene>
    <name evidence="3" type="primary">LOC116208286</name>
</gene>
<dbReference type="AlphaFoldDB" id="A0A6P8DJI5"/>
<name>A0A6P8DJI5_PUNGR</name>
<dbReference type="RefSeq" id="XP_031397497.1">
    <property type="nucleotide sequence ID" value="XM_031541637.1"/>
</dbReference>
<dbReference type="InterPro" id="IPR023393">
    <property type="entry name" value="START-like_dom_sf"/>
</dbReference>
<evidence type="ECO:0000313" key="3">
    <source>
        <dbReference type="RefSeq" id="XP_031397497.1"/>
    </source>
</evidence>
<feature type="region of interest" description="Disordered" evidence="1">
    <location>
        <begin position="462"/>
        <end position="534"/>
    </location>
</feature>
<organism evidence="2 3">
    <name type="scientific">Punica granatum</name>
    <name type="common">Pomegranate</name>
    <dbReference type="NCBI Taxonomy" id="22663"/>
    <lineage>
        <taxon>Eukaryota</taxon>
        <taxon>Viridiplantae</taxon>
        <taxon>Streptophyta</taxon>
        <taxon>Embryophyta</taxon>
        <taxon>Tracheophyta</taxon>
        <taxon>Spermatophyta</taxon>
        <taxon>Magnoliopsida</taxon>
        <taxon>eudicotyledons</taxon>
        <taxon>Gunneridae</taxon>
        <taxon>Pentapetalae</taxon>
        <taxon>rosids</taxon>
        <taxon>malvids</taxon>
        <taxon>Myrtales</taxon>
        <taxon>Lythraceae</taxon>
        <taxon>Punica</taxon>
    </lineage>
</organism>
<dbReference type="PANTHER" id="PTHR34560:SF1">
    <property type="entry name" value="START DOMAIN-CONTAINING PROTEIN"/>
    <property type="match status" value="1"/>
</dbReference>
<dbReference type="PANTHER" id="PTHR34560">
    <property type="entry name" value="POLYKETIDE CYCLASE/DEHYDRASE/LIPID TRANSPORT SUPERFAMILY PROTEIN"/>
    <property type="match status" value="1"/>
</dbReference>
<keyword evidence="2" id="KW-1185">Reference proteome</keyword>
<accession>A0A6P8DJI5</accession>
<sequence length="616" mass="69847">MLSPSIGAPNLVGDAKMEMNGRISKYRDRLDKTLASPDLTNPETLKSLIRKHLLSTTINGVEECSEALLERRTSEVSNFLEMLRSASGKSDGQKAGEKSHAEWKLKQDNEEFRVMYREGPPGSPFHTMLVEGYIDGTIDACLCVSWESNLYKKWWPQYTVPTFKVVSSECLHKIRIGDQISLLRVKVSWPLSAREALVQLFEFEYFQDDLIIVLLNTINESESIDRRTHGYSRDMIPQAKDVVRIGAVGGFALQKVNSGRSYFRTISNVDLKLDFVPPSLINFISRQLIGSGFRLYQKAIASVFNSDGDFKKALGDPLYDRIREALYRTDEQNLKLEGEGPKTNASDNEQKTRVVEVIQEHTEETSEETHTIEVVEQGMEEKNQEIHVDQNEGESTSHGMTAQSRTTYCEIEEEGMEDSRREEVRSHDTNKRKVYISPEVEQALGTLEKVIALVREHGWNAYSRPSSNEEEPEYHEEAEVEKSTPADWRTSLGDQVAIEVQNKEKTGEIYSDEPRNSSSSHSLRSKKSNSLREVTHNKVAPASPVENLVVPGQINQVTLYSIEKGKAEGPDHVLNDPVIIGEEIKENDTDGGKKSRNRRRKYRLCCFHPSSRQSMI</sequence>